<evidence type="ECO:0000256" key="3">
    <source>
        <dbReference type="ARBA" id="ARBA00023054"/>
    </source>
</evidence>
<dbReference type="GO" id="GO:0030313">
    <property type="term" value="C:cell envelope"/>
    <property type="evidence" value="ECO:0007669"/>
    <property type="project" value="UniProtKB-SubCell"/>
</dbReference>
<dbReference type="RefSeq" id="WP_130555718.1">
    <property type="nucleotide sequence ID" value="NZ_AP028947.1"/>
</dbReference>
<sequence>MKFKLGGSGIGSRAFSTRAVVKILLAVIAISPLAWWGYSKWKAGQNPGEDYIVAEVQRGDIEDKVTATGVLQPRDFVDVGAQVSGQLSRIHVEVGSEVKVGDLLAEIDAEVSAARVEASQAQLRAQRATLAEREVNFVKAQRDFQRQKNLMTEDATTEEAMQNADTAQRAAALQIEALKAQIDQLQAGIRVEQTNLKFSRIVSPMAGTVVSITAKRGQTLNANQSAPNLMRVADLSVMTVQAQVSEADVGRLRSGMKVYFTTLGGKNRRWYGELRKIDPTPTVTNNVVLYNALFDVPNSNGQLMTQMTAQVMFIVNEVSDVLFVPVSALTFEQGDRKKSNKAETSNQPRKATVKVMKAKGETEVREVTVGMSTRIQAEVLSGLVEGEKVVAGVRAADKPAANSAANSRDGQARNSGGMPGGMGMQPGGLGGGVGGGRR</sequence>
<keyword evidence="3 4" id="KW-0175">Coiled coil</keyword>
<dbReference type="KEGG" id="lto:RGQ30_23510"/>
<dbReference type="Gene3D" id="2.40.50.100">
    <property type="match status" value="1"/>
</dbReference>
<evidence type="ECO:0000256" key="1">
    <source>
        <dbReference type="ARBA" id="ARBA00004236"/>
    </source>
</evidence>
<evidence type="ECO:0000259" key="8">
    <source>
        <dbReference type="Pfam" id="PF25944"/>
    </source>
</evidence>
<evidence type="ECO:0000256" key="6">
    <source>
        <dbReference type="SAM" id="Phobius"/>
    </source>
</evidence>
<dbReference type="SUPFAM" id="SSF111369">
    <property type="entry name" value="HlyD-like secretion proteins"/>
    <property type="match status" value="1"/>
</dbReference>
<evidence type="ECO:0000256" key="4">
    <source>
        <dbReference type="SAM" id="Coils"/>
    </source>
</evidence>
<dbReference type="GO" id="GO:1990195">
    <property type="term" value="C:macrolide transmembrane transporter complex"/>
    <property type="evidence" value="ECO:0007669"/>
    <property type="project" value="InterPro"/>
</dbReference>
<evidence type="ECO:0000313" key="10">
    <source>
        <dbReference type="Proteomes" id="UP001329151"/>
    </source>
</evidence>
<dbReference type="PANTHER" id="PTHR30469">
    <property type="entry name" value="MULTIDRUG RESISTANCE PROTEIN MDTA"/>
    <property type="match status" value="1"/>
</dbReference>
<feature type="compositionally biased region" description="Gly residues" evidence="5">
    <location>
        <begin position="417"/>
        <end position="438"/>
    </location>
</feature>
<dbReference type="Pfam" id="PF25917">
    <property type="entry name" value="BSH_RND"/>
    <property type="match status" value="1"/>
</dbReference>
<comment type="similarity">
    <text evidence="2">Belongs to the membrane fusion protein (MFP) (TC 8.A.1) family.</text>
</comment>
<reference evidence="9 10" key="1">
    <citation type="submission" date="2023-10" db="EMBL/GenBank/DDBJ databases">
        <title>Complete Genome Sequence of Limnobacter thiooxidans CS-K2T, Isolated from freshwater lake sediments in Bavaria, Germany.</title>
        <authorList>
            <person name="Naruki M."/>
            <person name="Watanabe A."/>
            <person name="Warashina T."/>
            <person name="Morita T."/>
            <person name="Arakawa K."/>
        </authorList>
    </citation>
    <scope>NUCLEOTIDE SEQUENCE [LARGE SCALE GENOMIC DNA]</scope>
    <source>
        <strain evidence="9 10">CS-K2</strain>
    </source>
</reference>
<feature type="region of interest" description="Disordered" evidence="5">
    <location>
        <begin position="398"/>
        <end position="438"/>
    </location>
</feature>
<dbReference type="GO" id="GO:0019898">
    <property type="term" value="C:extrinsic component of membrane"/>
    <property type="evidence" value="ECO:0007669"/>
    <property type="project" value="InterPro"/>
</dbReference>
<dbReference type="InterPro" id="IPR058625">
    <property type="entry name" value="MdtA-like_BSH"/>
</dbReference>
<comment type="subcellular location">
    <subcellularLocation>
        <location evidence="1">Cell membrane</location>
    </subcellularLocation>
</comment>
<evidence type="ECO:0000256" key="5">
    <source>
        <dbReference type="SAM" id="MobiDB-lite"/>
    </source>
</evidence>
<evidence type="ECO:0000313" key="9">
    <source>
        <dbReference type="EMBL" id="BET26850.1"/>
    </source>
</evidence>
<dbReference type="GO" id="GO:1990281">
    <property type="term" value="C:efflux pump complex"/>
    <property type="evidence" value="ECO:0007669"/>
    <property type="project" value="TreeGrafter"/>
</dbReference>
<keyword evidence="6" id="KW-0812">Transmembrane</keyword>
<keyword evidence="6" id="KW-0472">Membrane</keyword>
<dbReference type="InterPro" id="IPR006143">
    <property type="entry name" value="RND_pump_MFP"/>
</dbReference>
<evidence type="ECO:0000256" key="2">
    <source>
        <dbReference type="ARBA" id="ARBA00009477"/>
    </source>
</evidence>
<feature type="transmembrane region" description="Helical" evidence="6">
    <location>
        <begin position="20"/>
        <end position="38"/>
    </location>
</feature>
<feature type="domain" description="Multidrug resistance protein MdtA-like barrel-sandwich hybrid" evidence="7">
    <location>
        <begin position="77"/>
        <end position="229"/>
    </location>
</feature>
<dbReference type="InterPro" id="IPR058626">
    <property type="entry name" value="MdtA-like_b-barrel"/>
</dbReference>
<feature type="domain" description="Multidrug resistance protein MdtA-like beta-barrel" evidence="8">
    <location>
        <begin position="238"/>
        <end position="312"/>
    </location>
</feature>
<dbReference type="InterPro" id="IPR030190">
    <property type="entry name" value="MacA_alpha-hairpin_sf"/>
</dbReference>
<evidence type="ECO:0000259" key="7">
    <source>
        <dbReference type="Pfam" id="PF25917"/>
    </source>
</evidence>
<name>A0AA86J910_9BURK</name>
<organism evidence="9 10">
    <name type="scientific">Limnobacter thiooxidans</name>
    <dbReference type="NCBI Taxonomy" id="131080"/>
    <lineage>
        <taxon>Bacteria</taxon>
        <taxon>Pseudomonadati</taxon>
        <taxon>Pseudomonadota</taxon>
        <taxon>Betaproteobacteria</taxon>
        <taxon>Burkholderiales</taxon>
        <taxon>Burkholderiaceae</taxon>
        <taxon>Limnobacter</taxon>
    </lineage>
</organism>
<dbReference type="Gene3D" id="2.40.30.170">
    <property type="match status" value="1"/>
</dbReference>
<dbReference type="EMBL" id="AP028947">
    <property type="protein sequence ID" value="BET26850.1"/>
    <property type="molecule type" value="Genomic_DNA"/>
</dbReference>
<dbReference type="Proteomes" id="UP001329151">
    <property type="component" value="Chromosome"/>
</dbReference>
<gene>
    <name evidence="9" type="primary">macA</name>
    <name evidence="9" type="ORF">RGQ30_23510</name>
</gene>
<dbReference type="AlphaFoldDB" id="A0AA86J910"/>
<accession>A0AA86J910</accession>
<dbReference type="PANTHER" id="PTHR30469:SF33">
    <property type="entry name" value="SLR1207 PROTEIN"/>
    <property type="match status" value="1"/>
</dbReference>
<protein>
    <submittedName>
        <fullName evidence="9">Macrolide transporter subunit MacA</fullName>
    </submittedName>
</protein>
<proteinExistence type="inferred from homology"/>
<dbReference type="GO" id="GO:1990961">
    <property type="term" value="P:xenobiotic detoxification by transmembrane export across the plasma membrane"/>
    <property type="evidence" value="ECO:0007669"/>
    <property type="project" value="InterPro"/>
</dbReference>
<keyword evidence="10" id="KW-1185">Reference proteome</keyword>
<dbReference type="GO" id="GO:0015562">
    <property type="term" value="F:efflux transmembrane transporter activity"/>
    <property type="evidence" value="ECO:0007669"/>
    <property type="project" value="TreeGrafter"/>
</dbReference>
<dbReference type="NCBIfam" id="TIGR01730">
    <property type="entry name" value="RND_mfp"/>
    <property type="match status" value="1"/>
</dbReference>
<feature type="coiled-coil region" evidence="4">
    <location>
        <begin position="168"/>
        <end position="195"/>
    </location>
</feature>
<keyword evidence="6" id="KW-1133">Transmembrane helix</keyword>
<dbReference type="Gene3D" id="2.40.420.20">
    <property type="match status" value="1"/>
</dbReference>
<dbReference type="Gene3D" id="6.10.140.1990">
    <property type="match status" value="1"/>
</dbReference>
<dbReference type="Pfam" id="PF25944">
    <property type="entry name" value="Beta-barrel_RND"/>
    <property type="match status" value="1"/>
</dbReference>